<keyword evidence="1" id="KW-0812">Transmembrane</keyword>
<protein>
    <submittedName>
        <fullName evidence="2">DNAJC5B protein</fullName>
    </submittedName>
</protein>
<dbReference type="Proteomes" id="UP000604046">
    <property type="component" value="Unassembled WGS sequence"/>
</dbReference>
<dbReference type="InterPro" id="IPR001623">
    <property type="entry name" value="DnaJ_domain"/>
</dbReference>
<dbReference type="SUPFAM" id="SSF46565">
    <property type="entry name" value="Chaperone J-domain"/>
    <property type="match status" value="1"/>
</dbReference>
<reference evidence="2" key="1">
    <citation type="submission" date="2021-02" db="EMBL/GenBank/DDBJ databases">
        <authorList>
            <person name="Dougan E. K."/>
            <person name="Rhodes N."/>
            <person name="Thang M."/>
            <person name="Chan C."/>
        </authorList>
    </citation>
    <scope>NUCLEOTIDE SEQUENCE</scope>
</reference>
<gene>
    <name evidence="2" type="primary">DNAJC5B</name>
    <name evidence="2" type="ORF">SNAT2548_LOCUS8816</name>
</gene>
<keyword evidence="1" id="KW-1133">Transmembrane helix</keyword>
<evidence type="ECO:0000313" key="3">
    <source>
        <dbReference type="Proteomes" id="UP000604046"/>
    </source>
</evidence>
<organism evidence="2 3">
    <name type="scientific">Symbiodinium natans</name>
    <dbReference type="NCBI Taxonomy" id="878477"/>
    <lineage>
        <taxon>Eukaryota</taxon>
        <taxon>Sar</taxon>
        <taxon>Alveolata</taxon>
        <taxon>Dinophyceae</taxon>
        <taxon>Suessiales</taxon>
        <taxon>Symbiodiniaceae</taxon>
        <taxon>Symbiodinium</taxon>
    </lineage>
</organism>
<keyword evidence="3" id="KW-1185">Reference proteome</keyword>
<name>A0A812KCH0_9DINO</name>
<sequence>MNLQECHPDTISYRDAAAEERFQKINHAHNTLLHVGLRRMYDLQLRRKEAFERCERMERAEPWVTKFLAGQGGTILCAAGVGVLAASALMLGTMGGEAFLRASNGLLWSMTRYLPDWLPGKWHIISAVRRRGEPAGE</sequence>
<accession>A0A812KCH0</accession>
<evidence type="ECO:0000256" key="1">
    <source>
        <dbReference type="SAM" id="Phobius"/>
    </source>
</evidence>
<dbReference type="EMBL" id="CAJNDS010000668">
    <property type="protein sequence ID" value="CAE7226496.1"/>
    <property type="molecule type" value="Genomic_DNA"/>
</dbReference>
<dbReference type="Gene3D" id="1.10.287.110">
    <property type="entry name" value="DnaJ domain"/>
    <property type="match status" value="1"/>
</dbReference>
<keyword evidence="1" id="KW-0472">Membrane</keyword>
<dbReference type="CDD" id="cd06257">
    <property type="entry name" value="DnaJ"/>
    <property type="match status" value="1"/>
</dbReference>
<dbReference type="AlphaFoldDB" id="A0A812KCH0"/>
<dbReference type="InterPro" id="IPR036869">
    <property type="entry name" value="J_dom_sf"/>
</dbReference>
<comment type="caution">
    <text evidence="2">The sequence shown here is derived from an EMBL/GenBank/DDBJ whole genome shotgun (WGS) entry which is preliminary data.</text>
</comment>
<feature type="transmembrane region" description="Helical" evidence="1">
    <location>
        <begin position="67"/>
        <end position="91"/>
    </location>
</feature>
<proteinExistence type="predicted"/>
<evidence type="ECO:0000313" key="2">
    <source>
        <dbReference type="EMBL" id="CAE7226496.1"/>
    </source>
</evidence>
<dbReference type="OrthoDB" id="409740at2759"/>